<dbReference type="PANTHER" id="PTHR24345">
    <property type="entry name" value="SERINE/THREONINE-PROTEIN KINASE PLK"/>
    <property type="match status" value="1"/>
</dbReference>
<dbReference type="PROSITE" id="PS50078">
    <property type="entry name" value="POLO_BOX"/>
    <property type="match status" value="1"/>
</dbReference>
<keyword evidence="3" id="KW-0963">Cytoplasm</keyword>
<dbReference type="InterPro" id="IPR033695">
    <property type="entry name" value="POLO_box_2"/>
</dbReference>
<dbReference type="InterPro" id="IPR033701">
    <property type="entry name" value="POLO_box_1"/>
</dbReference>
<organism evidence="17 18">
    <name type="scientific">Terrapene triunguis</name>
    <name type="common">Three-toed box turtle</name>
    <dbReference type="NCBI Taxonomy" id="2587831"/>
    <lineage>
        <taxon>Eukaryota</taxon>
        <taxon>Metazoa</taxon>
        <taxon>Chordata</taxon>
        <taxon>Craniata</taxon>
        <taxon>Vertebrata</taxon>
        <taxon>Euteleostomi</taxon>
        <taxon>Archelosauria</taxon>
        <taxon>Testudinata</taxon>
        <taxon>Testudines</taxon>
        <taxon>Cryptodira</taxon>
        <taxon>Durocryptodira</taxon>
        <taxon>Testudinoidea</taxon>
        <taxon>Emydidae</taxon>
        <taxon>Terrapene</taxon>
    </lineage>
</organism>
<evidence type="ECO:0000256" key="10">
    <source>
        <dbReference type="ARBA" id="ARBA00023242"/>
    </source>
</evidence>
<keyword evidence="6" id="KW-0677">Repeat</keyword>
<dbReference type="Proteomes" id="UP000472274">
    <property type="component" value="Unplaced"/>
</dbReference>
<dbReference type="GO" id="GO:0007052">
    <property type="term" value="P:mitotic spindle organization"/>
    <property type="evidence" value="ECO:0007669"/>
    <property type="project" value="TreeGrafter"/>
</dbReference>
<dbReference type="InterPro" id="IPR036947">
    <property type="entry name" value="POLO_box_dom_sf"/>
</dbReference>
<keyword evidence="5" id="KW-0808">Transferase</keyword>
<dbReference type="GO" id="GO:0005524">
    <property type="term" value="F:ATP binding"/>
    <property type="evidence" value="ECO:0007669"/>
    <property type="project" value="UniProtKB-KW"/>
</dbReference>
<feature type="domain" description="POLO box" evidence="16">
    <location>
        <begin position="469"/>
        <end position="547"/>
    </location>
</feature>
<dbReference type="InterPro" id="IPR011009">
    <property type="entry name" value="Kinase-like_dom_sf"/>
</dbReference>
<keyword evidence="4" id="KW-0723">Serine/threonine-protein kinase</keyword>
<keyword evidence="11" id="KW-0131">Cell cycle</keyword>
<name>A0A674IBX0_9SAUR</name>
<keyword evidence="18" id="KW-1185">Reference proteome</keyword>
<dbReference type="PROSITE" id="PS00108">
    <property type="entry name" value="PROTEIN_KINASE_ST"/>
    <property type="match status" value="1"/>
</dbReference>
<evidence type="ECO:0000256" key="14">
    <source>
        <dbReference type="SAM" id="MobiDB-lite"/>
    </source>
</evidence>
<comment type="catalytic activity">
    <reaction evidence="13">
        <text>L-seryl-[protein] + ATP = O-phospho-L-seryl-[protein] + ADP + H(+)</text>
        <dbReference type="Rhea" id="RHEA:17989"/>
        <dbReference type="Rhea" id="RHEA-COMP:9863"/>
        <dbReference type="Rhea" id="RHEA-COMP:11604"/>
        <dbReference type="ChEBI" id="CHEBI:15378"/>
        <dbReference type="ChEBI" id="CHEBI:29999"/>
        <dbReference type="ChEBI" id="CHEBI:30616"/>
        <dbReference type="ChEBI" id="CHEBI:83421"/>
        <dbReference type="ChEBI" id="CHEBI:456216"/>
        <dbReference type="EC" id="2.7.11.21"/>
    </reaction>
</comment>
<dbReference type="CDD" id="cd14099">
    <property type="entry name" value="STKc_PLK"/>
    <property type="match status" value="1"/>
</dbReference>
<feature type="domain" description="Protein kinase" evidence="15">
    <location>
        <begin position="61"/>
        <end position="313"/>
    </location>
</feature>
<sequence>MGLAIFPFCKTRISPLRVSLSPSNGRAKGHHWRHRQGGNDPPRLPNPLALSQGSSLPVQVSTGPGEQDAGAFGRCYKFTDTSTGKVYAIKIVPQSRISRLESRGKVEREIELHSHLSHRHVVGFHRHFADRDNIYMILEYCSHKSLAHILKARKTLTEPEVRYYLRQIIAGLRYLHQQGIIHRDLKLSNFFLTKNMQVKIGDLGLATRDEQAGRRRGVVCGTPNYLAPEVIAKKGHSFQSDIWALGCIMYTALTGCSPFEITHKQEMYQCIREGRYPIPNHLSPGARKLIGCLLAPSPSERPSLEEVLEHEFFTQGFTPDKLPSRACHSVPVFALPNPIGKLLKKAAKVLFRGLPCQEPRAGGSSGRVPPCSGPGLPSARRGAGKAEIPAGSEPAQPGAPQRGRRGPRGGPWGGLQPGSPLSHPLSPSPCQVERGSVQASVTRVLSSCLENMPLAEHNPVQRLAPPVLWVTRWVDYSNKYGFGYLLSDGSTGALLADGTHLALCPQSPRVCYCPGRGEAVSFPRSDVPASLATKMGVLHFFSQYMQQKLLEVRSRGRGDPGAGRGSVGRCVTRPPLSAPQVNFYHDHTKLVLSCPDGGHLLTFIDEQRVSATFPLGALAAGGCSPALRERLQYALNMAHCL</sequence>
<dbReference type="GO" id="GO:0000776">
    <property type="term" value="C:kinetochore"/>
    <property type="evidence" value="ECO:0007669"/>
    <property type="project" value="TreeGrafter"/>
</dbReference>
<dbReference type="GO" id="GO:0000922">
    <property type="term" value="C:spindle pole"/>
    <property type="evidence" value="ECO:0007669"/>
    <property type="project" value="TreeGrafter"/>
</dbReference>
<dbReference type="GO" id="GO:2000045">
    <property type="term" value="P:regulation of G1/S transition of mitotic cell cycle"/>
    <property type="evidence" value="ECO:0007669"/>
    <property type="project" value="TreeGrafter"/>
</dbReference>
<dbReference type="AlphaFoldDB" id="A0A674IBX0"/>
<dbReference type="GO" id="GO:0005730">
    <property type="term" value="C:nucleolus"/>
    <property type="evidence" value="ECO:0007669"/>
    <property type="project" value="UniProtKB-SubCell"/>
</dbReference>
<dbReference type="Gene3D" id="1.10.510.10">
    <property type="entry name" value="Transferase(Phosphotransferase) domain 1"/>
    <property type="match status" value="1"/>
</dbReference>
<dbReference type="CDD" id="cd13117">
    <property type="entry name" value="POLO_box_2"/>
    <property type="match status" value="1"/>
</dbReference>
<evidence type="ECO:0000256" key="8">
    <source>
        <dbReference type="ARBA" id="ARBA00022777"/>
    </source>
</evidence>
<evidence type="ECO:0000256" key="9">
    <source>
        <dbReference type="ARBA" id="ARBA00022840"/>
    </source>
</evidence>
<reference evidence="17" key="2">
    <citation type="submission" date="2025-09" db="UniProtKB">
        <authorList>
            <consortium name="Ensembl"/>
        </authorList>
    </citation>
    <scope>IDENTIFICATION</scope>
</reference>
<dbReference type="GO" id="GO:0004674">
    <property type="term" value="F:protein serine/threonine kinase activity"/>
    <property type="evidence" value="ECO:0007669"/>
    <property type="project" value="UniProtKB-KW"/>
</dbReference>
<evidence type="ECO:0000259" key="15">
    <source>
        <dbReference type="PROSITE" id="PS50011"/>
    </source>
</evidence>
<dbReference type="SUPFAM" id="SSF82615">
    <property type="entry name" value="Polo-box domain"/>
    <property type="match status" value="2"/>
</dbReference>
<reference evidence="17" key="1">
    <citation type="submission" date="2025-08" db="UniProtKB">
        <authorList>
            <consortium name="Ensembl"/>
        </authorList>
    </citation>
    <scope>IDENTIFICATION</scope>
</reference>
<keyword evidence="10" id="KW-0539">Nucleus</keyword>
<feature type="compositionally biased region" description="Low complexity" evidence="14">
    <location>
        <begin position="417"/>
        <end position="429"/>
    </location>
</feature>
<evidence type="ECO:0000256" key="2">
    <source>
        <dbReference type="ARBA" id="ARBA00004604"/>
    </source>
</evidence>
<dbReference type="Gene3D" id="3.30.200.20">
    <property type="entry name" value="Phosphorylase Kinase, domain 1"/>
    <property type="match status" value="1"/>
</dbReference>
<evidence type="ECO:0000313" key="17">
    <source>
        <dbReference type="Ensembl" id="ENSTMTP00000005608.1"/>
    </source>
</evidence>
<comment type="subcellular location">
    <subcellularLocation>
        <location evidence="1">Cytoplasm</location>
        <location evidence="1">Cytoskeleton</location>
        <location evidence="1">Microtubule organizing center</location>
        <location evidence="1">Centrosome</location>
    </subcellularLocation>
    <subcellularLocation>
        <location evidence="2">Nucleus</location>
        <location evidence="2">Nucleolus</location>
    </subcellularLocation>
</comment>
<dbReference type="FunFam" id="3.30.200.20:FF:000042">
    <property type="entry name" value="Aurora kinase A"/>
    <property type="match status" value="1"/>
</dbReference>
<dbReference type="GO" id="GO:0005813">
    <property type="term" value="C:centrosome"/>
    <property type="evidence" value="ECO:0007669"/>
    <property type="project" value="UniProtKB-SubCell"/>
</dbReference>
<gene>
    <name evidence="17" type="primary">PLK5</name>
</gene>
<dbReference type="GeneTree" id="ENSGT00940000162321"/>
<dbReference type="FunFam" id="1.10.510.10:FF:000189">
    <property type="entry name" value="Serine/threonine-protein kinase PLK"/>
    <property type="match status" value="1"/>
</dbReference>
<evidence type="ECO:0000256" key="1">
    <source>
        <dbReference type="ARBA" id="ARBA00004300"/>
    </source>
</evidence>
<feature type="region of interest" description="Disordered" evidence="14">
    <location>
        <begin position="19"/>
        <end position="66"/>
    </location>
</feature>
<dbReference type="Ensembl" id="ENSTMTT00000005796.1">
    <property type="protein sequence ID" value="ENSTMTP00000005608.1"/>
    <property type="gene ID" value="ENSTMTG00000004103.1"/>
</dbReference>
<dbReference type="InterPro" id="IPR008271">
    <property type="entry name" value="Ser/Thr_kinase_AS"/>
</dbReference>
<dbReference type="Pfam" id="PF00659">
    <property type="entry name" value="POLO_box"/>
    <property type="match status" value="2"/>
</dbReference>
<feature type="compositionally biased region" description="Basic residues" evidence="14">
    <location>
        <begin position="27"/>
        <end position="36"/>
    </location>
</feature>
<keyword evidence="9" id="KW-0067">ATP-binding</keyword>
<dbReference type="SMART" id="SM00220">
    <property type="entry name" value="S_TKc"/>
    <property type="match status" value="1"/>
</dbReference>
<evidence type="ECO:0000256" key="13">
    <source>
        <dbReference type="ARBA" id="ARBA00048347"/>
    </source>
</evidence>
<dbReference type="PANTHER" id="PTHR24345:SF43">
    <property type="entry name" value="INACTIVE SERINE_THREONINE-PROTEIN KINASE PLK5"/>
    <property type="match status" value="1"/>
</dbReference>
<evidence type="ECO:0000256" key="12">
    <source>
        <dbReference type="ARBA" id="ARBA00047802"/>
    </source>
</evidence>
<accession>A0A674IBX0</accession>
<evidence type="ECO:0000256" key="5">
    <source>
        <dbReference type="ARBA" id="ARBA00022679"/>
    </source>
</evidence>
<evidence type="ECO:0000259" key="16">
    <source>
        <dbReference type="PROSITE" id="PS50078"/>
    </source>
</evidence>
<dbReference type="InterPro" id="IPR000959">
    <property type="entry name" value="POLO_box_dom"/>
</dbReference>
<dbReference type="Pfam" id="PF00069">
    <property type="entry name" value="Pkinase"/>
    <property type="match status" value="1"/>
</dbReference>
<dbReference type="SUPFAM" id="SSF56112">
    <property type="entry name" value="Protein kinase-like (PK-like)"/>
    <property type="match status" value="1"/>
</dbReference>
<dbReference type="InterPro" id="IPR000719">
    <property type="entry name" value="Prot_kinase_dom"/>
</dbReference>
<evidence type="ECO:0000313" key="18">
    <source>
        <dbReference type="Proteomes" id="UP000472274"/>
    </source>
</evidence>
<dbReference type="GO" id="GO:0005737">
    <property type="term" value="C:cytoplasm"/>
    <property type="evidence" value="ECO:0007669"/>
    <property type="project" value="TreeGrafter"/>
</dbReference>
<keyword evidence="8" id="KW-0418">Kinase</keyword>
<dbReference type="InParanoid" id="A0A674IBX0"/>
<evidence type="ECO:0000256" key="6">
    <source>
        <dbReference type="ARBA" id="ARBA00022737"/>
    </source>
</evidence>
<feature type="region of interest" description="Disordered" evidence="14">
    <location>
        <begin position="358"/>
        <end position="433"/>
    </location>
</feature>
<dbReference type="PROSITE" id="PS50011">
    <property type="entry name" value="PROTEIN_KINASE_DOM"/>
    <property type="match status" value="1"/>
</dbReference>
<evidence type="ECO:0000256" key="7">
    <source>
        <dbReference type="ARBA" id="ARBA00022741"/>
    </source>
</evidence>
<evidence type="ECO:0000256" key="11">
    <source>
        <dbReference type="ARBA" id="ARBA00023306"/>
    </source>
</evidence>
<dbReference type="CDD" id="cd13118">
    <property type="entry name" value="POLO_box_1"/>
    <property type="match status" value="1"/>
</dbReference>
<keyword evidence="7" id="KW-0547">Nucleotide-binding</keyword>
<proteinExistence type="predicted"/>
<dbReference type="Gene3D" id="3.30.1120.30">
    <property type="entry name" value="POLO box domain"/>
    <property type="match status" value="2"/>
</dbReference>
<evidence type="ECO:0000256" key="3">
    <source>
        <dbReference type="ARBA" id="ARBA00022490"/>
    </source>
</evidence>
<dbReference type="GO" id="GO:0006974">
    <property type="term" value="P:DNA damage response"/>
    <property type="evidence" value="ECO:0007669"/>
    <property type="project" value="TreeGrafter"/>
</dbReference>
<comment type="catalytic activity">
    <reaction evidence="12">
        <text>L-threonyl-[protein] + ATP = O-phospho-L-threonyl-[protein] + ADP + H(+)</text>
        <dbReference type="Rhea" id="RHEA:46608"/>
        <dbReference type="Rhea" id="RHEA-COMP:11060"/>
        <dbReference type="Rhea" id="RHEA-COMP:11605"/>
        <dbReference type="ChEBI" id="CHEBI:15378"/>
        <dbReference type="ChEBI" id="CHEBI:30013"/>
        <dbReference type="ChEBI" id="CHEBI:30616"/>
        <dbReference type="ChEBI" id="CHEBI:61977"/>
        <dbReference type="ChEBI" id="CHEBI:456216"/>
        <dbReference type="EC" id="2.7.11.21"/>
    </reaction>
</comment>
<feature type="compositionally biased region" description="Polar residues" evidence="14">
    <location>
        <begin position="49"/>
        <end position="64"/>
    </location>
</feature>
<evidence type="ECO:0000256" key="4">
    <source>
        <dbReference type="ARBA" id="ARBA00022527"/>
    </source>
</evidence>
<protein>
    <submittedName>
        <fullName evidence="17">Uncharacterized protein</fullName>
    </submittedName>
</protein>